<dbReference type="Proteomes" id="UP001240561">
    <property type="component" value="Unassembled WGS sequence"/>
</dbReference>
<dbReference type="GeneID" id="95682396"/>
<evidence type="ECO:0000313" key="1">
    <source>
        <dbReference type="EMBL" id="KXI16081.1"/>
    </source>
</evidence>
<name>A0A0J8FA80_GARVA</name>
<accession>A0A0J8FA80</accession>
<dbReference type="Proteomes" id="UP001237784">
    <property type="component" value="Unassembled WGS sequence"/>
</dbReference>
<proteinExistence type="predicted"/>
<reference evidence="3 8" key="3">
    <citation type="submission" date="2023-05" db="EMBL/GenBank/DDBJ databases">
        <title>Cataloging the Phylogenetic Diversity of Human Bladder Bacteria.</title>
        <authorList>
            <person name="Du J."/>
        </authorList>
    </citation>
    <scope>NUCLEOTIDE SEQUENCE</scope>
    <source>
        <strain evidence="3">UMB6789</strain>
        <strain evidence="2 8">UMB9230</strain>
    </source>
</reference>
<organism evidence="3 7">
    <name type="scientific">Gardnerella vaginalis</name>
    <dbReference type="NCBI Taxonomy" id="2702"/>
    <lineage>
        <taxon>Bacteria</taxon>
        <taxon>Bacillati</taxon>
        <taxon>Actinomycetota</taxon>
        <taxon>Actinomycetes</taxon>
        <taxon>Bifidobacteriales</taxon>
        <taxon>Bifidobacteriaceae</taxon>
        <taxon>Gardnerella</taxon>
    </lineage>
</organism>
<dbReference type="Proteomes" id="UP000070505">
    <property type="component" value="Unassembled WGS sequence"/>
</dbReference>
<protein>
    <submittedName>
        <fullName evidence="3">Uncharacterized protein</fullName>
    </submittedName>
</protein>
<evidence type="ECO:0000313" key="7">
    <source>
        <dbReference type="Proteomes" id="UP001237784"/>
    </source>
</evidence>
<dbReference type="PATRIC" id="fig|2702.101.peg.1205"/>
<evidence type="ECO:0000313" key="4">
    <source>
        <dbReference type="EMBL" id="PKZ59242.1"/>
    </source>
</evidence>
<dbReference type="EMBL" id="JASOME010000013">
    <property type="protein sequence ID" value="MDK7064209.1"/>
    <property type="molecule type" value="Genomic_DNA"/>
</dbReference>
<reference evidence="4 6" key="2">
    <citation type="submission" date="2017-12" db="EMBL/GenBank/DDBJ databases">
        <title>Phylogenetic diversity of female urinary microbiome.</title>
        <authorList>
            <person name="Thomas-White K."/>
            <person name="Wolfe A.J."/>
        </authorList>
    </citation>
    <scope>NUCLEOTIDE SEQUENCE [LARGE SCALE GENOMIC DNA]</scope>
    <source>
        <strain evidence="4 6">UMB0682</strain>
    </source>
</reference>
<dbReference type="EMBL" id="JASOGJ010000009">
    <property type="protein sequence ID" value="MDK6696038.1"/>
    <property type="molecule type" value="Genomic_DNA"/>
</dbReference>
<dbReference type="RefSeq" id="WP_020757758.1">
    <property type="nucleotide sequence ID" value="NZ_JASOGJ010000009.1"/>
</dbReference>
<dbReference type="Proteomes" id="UP000234905">
    <property type="component" value="Unassembled WGS sequence"/>
</dbReference>
<dbReference type="AlphaFoldDB" id="A0A0J8FA80"/>
<dbReference type="EMBL" id="LSRC01000050">
    <property type="protein sequence ID" value="KXI16081.1"/>
    <property type="molecule type" value="Genomic_DNA"/>
</dbReference>
<gene>
    <name evidence="4" type="ORF">CYJ61_06345</name>
    <name evidence="1" type="ORF">HMPREF3230_01218</name>
    <name evidence="2" type="ORF">QP177_05625</name>
    <name evidence="3" type="ORF">QP372_06770</name>
</gene>
<sequence length="61" mass="6943">MKQKLVVSVSKKPKEDGLASCKPIGLREKIIRFFLGKKEDIMVFIPSNRIDEVVVQNKKGE</sequence>
<reference evidence="1 5" key="1">
    <citation type="submission" date="2016-02" db="EMBL/GenBank/DDBJ databases">
        <authorList>
            <person name="Wen L."/>
            <person name="He K."/>
            <person name="Yang H."/>
        </authorList>
    </citation>
    <scope>NUCLEOTIDE SEQUENCE [LARGE SCALE GENOMIC DNA]</scope>
    <source>
        <strain evidence="1 5">CMW7778B</strain>
    </source>
</reference>
<evidence type="ECO:0000313" key="6">
    <source>
        <dbReference type="Proteomes" id="UP000234905"/>
    </source>
</evidence>
<evidence type="ECO:0000313" key="5">
    <source>
        <dbReference type="Proteomes" id="UP000070505"/>
    </source>
</evidence>
<dbReference type="EMBL" id="PKJN01000004">
    <property type="protein sequence ID" value="PKZ59242.1"/>
    <property type="molecule type" value="Genomic_DNA"/>
</dbReference>
<evidence type="ECO:0000313" key="3">
    <source>
        <dbReference type="EMBL" id="MDK7064209.1"/>
    </source>
</evidence>
<evidence type="ECO:0000313" key="2">
    <source>
        <dbReference type="EMBL" id="MDK6696038.1"/>
    </source>
</evidence>
<evidence type="ECO:0000313" key="8">
    <source>
        <dbReference type="Proteomes" id="UP001240561"/>
    </source>
</evidence>
<comment type="caution">
    <text evidence="3">The sequence shown here is derived from an EMBL/GenBank/DDBJ whole genome shotgun (WGS) entry which is preliminary data.</text>
</comment>